<dbReference type="EMBL" id="JBBMFN010000059">
    <property type="protein sequence ID" value="MEQ2467655.1"/>
    <property type="molecule type" value="Genomic_DNA"/>
</dbReference>
<evidence type="ECO:0000256" key="4">
    <source>
        <dbReference type="ARBA" id="ARBA00022989"/>
    </source>
</evidence>
<dbReference type="Proteomes" id="UP001465426">
    <property type="component" value="Unassembled WGS sequence"/>
</dbReference>
<evidence type="ECO:0000256" key="1">
    <source>
        <dbReference type="ARBA" id="ARBA00004141"/>
    </source>
</evidence>
<feature type="transmembrane region" description="Helical" evidence="6">
    <location>
        <begin position="235"/>
        <end position="255"/>
    </location>
</feature>
<evidence type="ECO:0000313" key="8">
    <source>
        <dbReference type="Proteomes" id="UP001465426"/>
    </source>
</evidence>
<feature type="transmembrane region" description="Helical" evidence="6">
    <location>
        <begin position="214"/>
        <end position="230"/>
    </location>
</feature>
<dbReference type="RefSeq" id="WP_031539095.1">
    <property type="nucleotide sequence ID" value="NZ_JBBMFN010000059.1"/>
</dbReference>
<feature type="transmembrane region" description="Helical" evidence="6">
    <location>
        <begin position="164"/>
        <end position="183"/>
    </location>
</feature>
<evidence type="ECO:0000256" key="6">
    <source>
        <dbReference type="SAM" id="Phobius"/>
    </source>
</evidence>
<dbReference type="Pfam" id="PF01098">
    <property type="entry name" value="FTSW_RODA_SPOVE"/>
    <property type="match status" value="1"/>
</dbReference>
<dbReference type="InterPro" id="IPR047928">
    <property type="entry name" value="Perm_prefix_1"/>
</dbReference>
<evidence type="ECO:0000256" key="2">
    <source>
        <dbReference type="ARBA" id="ARBA00022692"/>
    </source>
</evidence>
<accession>A0ABV1F2Q5</accession>
<protein>
    <submittedName>
        <fullName evidence="7">FtsW/RodA/SpoVE family cell cycle protein</fullName>
    </submittedName>
</protein>
<organism evidence="7 8">
    <name type="scientific">Niallia hominis</name>
    <dbReference type="NCBI Taxonomy" id="3133173"/>
    <lineage>
        <taxon>Bacteria</taxon>
        <taxon>Bacillati</taxon>
        <taxon>Bacillota</taxon>
        <taxon>Bacilli</taxon>
        <taxon>Bacillales</taxon>
        <taxon>Bacillaceae</taxon>
        <taxon>Niallia</taxon>
    </lineage>
</organism>
<keyword evidence="2 6" id="KW-0812">Transmembrane</keyword>
<dbReference type="PANTHER" id="PTHR30474">
    <property type="entry name" value="CELL CYCLE PROTEIN"/>
    <property type="match status" value="1"/>
</dbReference>
<sequence>MNKRHIFLDKVIEQVKSKDAKDSIKLEMEHHIQLAKEGWIKKGLQEKEAEERAIKEMGSPILLGLELNQLHRLTVDWMVFACTVCLLMIGLLPNITSDLLFIAEKLWTILLGVGIVVGIMFLDYRKCKELGYVFYMIGSILLLSVILFSNITINGINYLKVGPIIIKGIMAIPFFLLAWASLFTKKNFSYLSFLLFFFFSSILFYLGYDSISTVFIYYTMVVVMLFWSSFSKKQIVLSIVTGAVLFILLFGYAFFARLHRLLGFLFPDRYAQDVGWIYLYREKMWASLKWIGSSDMELLSFVNRTDTVFLQLSSQFGYVIAVVIVILFSALIIKMIRNVRYIKNRYGKLLLIGAIALYSIQVIYNIGMCMGLFPIISLSLPFISYGLMPTIINALLIGLVLSINRRKNIS</sequence>
<gene>
    <name evidence="7" type="ORF">WMO63_18525</name>
</gene>
<name>A0ABV1F2Q5_9BACI</name>
<comment type="subcellular location">
    <subcellularLocation>
        <location evidence="1">Membrane</location>
        <topology evidence="1">Multi-pass membrane protein</topology>
    </subcellularLocation>
</comment>
<feature type="transmembrane region" description="Helical" evidence="6">
    <location>
        <begin position="349"/>
        <end position="376"/>
    </location>
</feature>
<comment type="caution">
    <text evidence="7">The sequence shown here is derived from an EMBL/GenBank/DDBJ whole genome shotgun (WGS) entry which is preliminary data.</text>
</comment>
<feature type="transmembrane region" description="Helical" evidence="6">
    <location>
        <begin position="190"/>
        <end position="208"/>
    </location>
</feature>
<feature type="transmembrane region" description="Helical" evidence="6">
    <location>
        <begin position="382"/>
        <end position="403"/>
    </location>
</feature>
<evidence type="ECO:0000313" key="7">
    <source>
        <dbReference type="EMBL" id="MEQ2467655.1"/>
    </source>
</evidence>
<keyword evidence="5 6" id="KW-0472">Membrane</keyword>
<dbReference type="PANTHER" id="PTHR30474:SF1">
    <property type="entry name" value="PEPTIDOGLYCAN GLYCOSYLTRANSFERASE MRDB"/>
    <property type="match status" value="1"/>
</dbReference>
<keyword evidence="4 6" id="KW-1133">Transmembrane helix</keyword>
<reference evidence="7 8" key="1">
    <citation type="submission" date="2024-03" db="EMBL/GenBank/DDBJ databases">
        <title>Human intestinal bacterial collection.</title>
        <authorList>
            <person name="Pauvert C."/>
            <person name="Hitch T.C.A."/>
            <person name="Clavel T."/>
        </authorList>
    </citation>
    <scope>NUCLEOTIDE SEQUENCE [LARGE SCALE GENOMIC DNA]</scope>
    <source>
        <strain evidence="7 8">CLA-SR-H024</strain>
    </source>
</reference>
<feature type="transmembrane region" description="Helical" evidence="6">
    <location>
        <begin position="316"/>
        <end position="337"/>
    </location>
</feature>
<feature type="transmembrane region" description="Helical" evidence="6">
    <location>
        <begin position="107"/>
        <end position="125"/>
    </location>
</feature>
<dbReference type="InterPro" id="IPR001182">
    <property type="entry name" value="FtsW/RodA"/>
</dbReference>
<keyword evidence="8" id="KW-1185">Reference proteome</keyword>
<proteinExistence type="predicted"/>
<evidence type="ECO:0000256" key="5">
    <source>
        <dbReference type="ARBA" id="ARBA00023136"/>
    </source>
</evidence>
<feature type="transmembrane region" description="Helical" evidence="6">
    <location>
        <begin position="77"/>
        <end position="95"/>
    </location>
</feature>
<evidence type="ECO:0000256" key="3">
    <source>
        <dbReference type="ARBA" id="ARBA00022960"/>
    </source>
</evidence>
<dbReference type="NCBIfam" id="NF038403">
    <property type="entry name" value="perm_prefix_1"/>
    <property type="match status" value="1"/>
</dbReference>
<feature type="transmembrane region" description="Helical" evidence="6">
    <location>
        <begin position="132"/>
        <end position="152"/>
    </location>
</feature>
<keyword evidence="3" id="KW-0133">Cell shape</keyword>